<dbReference type="RefSeq" id="XP_022473490.1">
    <property type="nucleotide sequence ID" value="XM_022620033.1"/>
</dbReference>
<evidence type="ECO:0000313" key="2">
    <source>
        <dbReference type="Proteomes" id="UP000176998"/>
    </source>
</evidence>
<protein>
    <submittedName>
        <fullName evidence="1">Uncharacterized protein</fullName>
    </submittedName>
</protein>
<dbReference type="GeneID" id="34561543"/>
<dbReference type="EMBL" id="MJBS01000071">
    <property type="protein sequence ID" value="OHE96330.1"/>
    <property type="molecule type" value="Genomic_DNA"/>
</dbReference>
<organism evidence="1 2">
    <name type="scientific">Colletotrichum orchidophilum</name>
    <dbReference type="NCBI Taxonomy" id="1209926"/>
    <lineage>
        <taxon>Eukaryota</taxon>
        <taxon>Fungi</taxon>
        <taxon>Dikarya</taxon>
        <taxon>Ascomycota</taxon>
        <taxon>Pezizomycotina</taxon>
        <taxon>Sordariomycetes</taxon>
        <taxon>Hypocreomycetidae</taxon>
        <taxon>Glomerellales</taxon>
        <taxon>Glomerellaceae</taxon>
        <taxon>Colletotrichum</taxon>
    </lineage>
</organism>
<reference evidence="1 2" key="1">
    <citation type="submission" date="2016-09" db="EMBL/GenBank/DDBJ databases">
        <authorList>
            <person name="Capua I."/>
            <person name="De Benedictis P."/>
            <person name="Joannis T."/>
            <person name="Lombin L.H."/>
            <person name="Cattoli G."/>
        </authorList>
    </citation>
    <scope>NUCLEOTIDE SEQUENCE [LARGE SCALE GENOMIC DNA]</scope>
    <source>
        <strain evidence="1 2">IMI 309357</strain>
    </source>
</reference>
<proteinExistence type="predicted"/>
<gene>
    <name evidence="1" type="ORF">CORC01_08402</name>
</gene>
<dbReference type="Proteomes" id="UP000176998">
    <property type="component" value="Unassembled WGS sequence"/>
</dbReference>
<accession>A0A1G4B4H5</accession>
<keyword evidence="2" id="KW-1185">Reference proteome</keyword>
<comment type="caution">
    <text evidence="1">The sequence shown here is derived from an EMBL/GenBank/DDBJ whole genome shotgun (WGS) entry which is preliminary data.</text>
</comment>
<evidence type="ECO:0000313" key="1">
    <source>
        <dbReference type="EMBL" id="OHE96330.1"/>
    </source>
</evidence>
<sequence length="102" mass="10649">MSSTKHPQIQMVNERGGLRVGEAKVVVDVHTVSGAAVFGGAPGAGEAALPLVDCDDLSLGVVVAVAISLPYSTPEWLYFEQNELHFSTFMVSSAVAGPLNVH</sequence>
<dbReference type="AlphaFoldDB" id="A0A1G4B4H5"/>
<name>A0A1G4B4H5_9PEZI</name>